<reference evidence="1 2" key="1">
    <citation type="journal article" date="2015" name="Stand. Genomic Sci.">
        <title>Genome sequence of a native-feather degrading extremely thermophilic Eubacterium, Fervidobacterium islandicum AW-1.</title>
        <authorList>
            <person name="Lee Y.J."/>
            <person name="Jeong H."/>
            <person name="Park G.S."/>
            <person name="Kwak Y."/>
            <person name="Lee S.J."/>
            <person name="Lee S.J."/>
            <person name="Park M.K."/>
            <person name="Kim J.Y."/>
            <person name="Kang H.K."/>
            <person name="Shin J.H."/>
            <person name="Lee D.W."/>
        </authorList>
    </citation>
    <scope>NUCLEOTIDE SEQUENCE [LARGE SCALE GENOMIC DNA]</scope>
    <source>
        <strain evidence="1 2">AW-1</strain>
    </source>
</reference>
<gene>
    <name evidence="1" type="ORF">NA23_10560</name>
</gene>
<evidence type="ECO:0000313" key="1">
    <source>
        <dbReference type="EMBL" id="UOE96863.1"/>
    </source>
</evidence>
<dbReference type="EMBL" id="CP014334">
    <property type="protein sequence ID" value="UOE96863.1"/>
    <property type="molecule type" value="Genomic_DNA"/>
</dbReference>
<keyword evidence="2" id="KW-1185">Reference proteome</keyword>
<evidence type="ECO:0000313" key="2">
    <source>
        <dbReference type="Proteomes" id="UP000093740"/>
    </source>
</evidence>
<dbReference type="KEGG" id="fia:NA23_10560"/>
<name>A0AAJ5LDC4_FERIS</name>
<proteinExistence type="predicted"/>
<sequence>MDAEIIWEVIKKKLPELEKAVKFLLEKES</sequence>
<dbReference type="Proteomes" id="UP000093740">
    <property type="component" value="Chromosome"/>
</dbReference>
<accession>A0AAJ5LDC4</accession>
<organism evidence="1 2">
    <name type="scientific">Fervidobacterium islandicum</name>
    <dbReference type="NCBI Taxonomy" id="2423"/>
    <lineage>
        <taxon>Bacteria</taxon>
        <taxon>Thermotogati</taxon>
        <taxon>Thermotogota</taxon>
        <taxon>Thermotogae</taxon>
        <taxon>Thermotogales</taxon>
        <taxon>Fervidobacteriaceae</taxon>
        <taxon>Fervidobacterium</taxon>
    </lineage>
</organism>
<dbReference type="AlphaFoldDB" id="A0AAJ5LDC4"/>
<protein>
    <submittedName>
        <fullName evidence="1">Uncharacterized protein</fullName>
    </submittedName>
</protein>